<proteinExistence type="predicted"/>
<dbReference type="OrthoDB" id="3267444at2"/>
<keyword evidence="4" id="KW-1185">Reference proteome</keyword>
<name>A0A1G6GNJ0_9MICO</name>
<feature type="domain" description="LytR/CpsA/Psr regulator C-terminal" evidence="2">
    <location>
        <begin position="83"/>
        <end position="166"/>
    </location>
</feature>
<organism evidence="3 4">
    <name type="scientific">Sanguibacter gelidistatuariae</name>
    <dbReference type="NCBI Taxonomy" id="1814289"/>
    <lineage>
        <taxon>Bacteria</taxon>
        <taxon>Bacillati</taxon>
        <taxon>Actinomycetota</taxon>
        <taxon>Actinomycetes</taxon>
        <taxon>Micrococcales</taxon>
        <taxon>Sanguibacteraceae</taxon>
        <taxon>Sanguibacter</taxon>
    </lineage>
</organism>
<feature type="region of interest" description="Disordered" evidence="1">
    <location>
        <begin position="197"/>
        <end position="219"/>
    </location>
</feature>
<evidence type="ECO:0000313" key="4">
    <source>
        <dbReference type="Proteomes" id="UP000199039"/>
    </source>
</evidence>
<evidence type="ECO:0000256" key="1">
    <source>
        <dbReference type="SAM" id="MobiDB-lite"/>
    </source>
</evidence>
<dbReference type="Proteomes" id="UP000199039">
    <property type="component" value="Unassembled WGS sequence"/>
</dbReference>
<dbReference type="InterPro" id="IPR027381">
    <property type="entry name" value="LytR/CpsA/Psr_C"/>
</dbReference>
<accession>A0A1G6GNJ0</accession>
<gene>
    <name evidence="3" type="ORF">SAMN05216410_0321</name>
</gene>
<dbReference type="RefSeq" id="WP_093180305.1">
    <property type="nucleotide sequence ID" value="NZ_FMYH01000001.1"/>
</dbReference>
<reference evidence="3 4" key="1">
    <citation type="submission" date="2016-09" db="EMBL/GenBank/DDBJ databases">
        <authorList>
            <person name="Capua I."/>
            <person name="De Benedictis P."/>
            <person name="Joannis T."/>
            <person name="Lombin L.H."/>
            <person name="Cattoli G."/>
        </authorList>
    </citation>
    <scope>NUCLEOTIDE SEQUENCE [LARGE SCALE GENOMIC DNA]</scope>
    <source>
        <strain evidence="3 4">ISLP-3</strain>
    </source>
</reference>
<protein>
    <submittedName>
        <fullName evidence="3">LytR cell envelope-related transcriptional attenuator</fullName>
    </submittedName>
</protein>
<dbReference type="STRING" id="1814289.SAMN05216410_0321"/>
<dbReference type="EMBL" id="FMYH01000001">
    <property type="protein sequence ID" value="SDB83547.1"/>
    <property type="molecule type" value="Genomic_DNA"/>
</dbReference>
<evidence type="ECO:0000313" key="3">
    <source>
        <dbReference type="EMBL" id="SDB83547.1"/>
    </source>
</evidence>
<dbReference type="AlphaFoldDB" id="A0A1G6GNJ0"/>
<evidence type="ECO:0000259" key="2">
    <source>
        <dbReference type="Pfam" id="PF13399"/>
    </source>
</evidence>
<sequence>MTTPDEAKRARAARRRHKHERQAVVFGVLIAFLAVSGLAAAAIYTGAIDPPFARDFTAKESTDDKVTPQPCLPADTLPVPYSSITIRVLNGTDRAGLASSAADDLAARGFVIESTGNSTSYTGVQIAFGSAGLASAYTLAAHLPEARFIYDDREDASLDLYLGKSFTAIADIDAVNLDPTVAMASIEGCTVIESLTPTPRATTAPPAAPSAPVEEAPAG</sequence>
<dbReference type="Gene3D" id="3.30.70.2390">
    <property type="match status" value="1"/>
</dbReference>
<dbReference type="Pfam" id="PF13399">
    <property type="entry name" value="LytR_C"/>
    <property type="match status" value="1"/>
</dbReference>